<sequence length="248" mass="26919">MVLICVAAILCIAAFNGMKKGAIRMAASLVAMIITIAVTTFASPIVSEKVKNDTDMDERITQSIYENIIKDGRKYGEDDSQVIDSSTVVYKDAIQSKVDAISEYMKLPQSLSDNITESAAMKILDSAGTSAEVTIKEMAAQIFAAQLSAIIINAICYCIVFVILYIILKVFMGVTGVISRLPVIHQADKLCGTIAGIVEGLIIVWVVFAIVTAFGNNVWASDILAQIHSSSFLEFIYDNNIIMKMIIS</sequence>
<evidence type="ECO:0000256" key="2">
    <source>
        <dbReference type="ARBA" id="ARBA00022692"/>
    </source>
</evidence>
<comment type="subcellular location">
    <subcellularLocation>
        <location evidence="1">Membrane</location>
        <topology evidence="1">Multi-pass membrane protein</topology>
    </subcellularLocation>
</comment>
<feature type="transmembrane region" description="Helical" evidence="5">
    <location>
        <begin position="23"/>
        <end position="46"/>
    </location>
</feature>
<dbReference type="InterPro" id="IPR003825">
    <property type="entry name" value="Colicin-V_CvpA"/>
</dbReference>
<dbReference type="EMBL" id="JBBMER010000009">
    <property type="protein sequence ID" value="MEQ2380517.1"/>
    <property type="molecule type" value="Genomic_DNA"/>
</dbReference>
<evidence type="ECO:0000256" key="4">
    <source>
        <dbReference type="ARBA" id="ARBA00023136"/>
    </source>
</evidence>
<evidence type="ECO:0000313" key="6">
    <source>
        <dbReference type="EMBL" id="MEQ2380517.1"/>
    </source>
</evidence>
<organism evidence="6 7">
    <name type="scientific">[Lactobacillus] rogosae</name>
    <dbReference type="NCBI Taxonomy" id="706562"/>
    <lineage>
        <taxon>Bacteria</taxon>
        <taxon>Bacillati</taxon>
        <taxon>Bacillota</taxon>
        <taxon>Clostridia</taxon>
        <taxon>Lachnospirales</taxon>
        <taxon>Lachnospiraceae</taxon>
        <taxon>Lachnospira</taxon>
    </lineage>
</organism>
<proteinExistence type="predicted"/>
<feature type="transmembrane region" description="Helical" evidence="5">
    <location>
        <begin position="192"/>
        <end position="214"/>
    </location>
</feature>
<gene>
    <name evidence="6" type="ORF">WMO14_11660</name>
</gene>
<keyword evidence="4 5" id="KW-0472">Membrane</keyword>
<name>A0ABV1BXP8_9FIRM</name>
<dbReference type="RefSeq" id="WP_022502448.1">
    <property type="nucleotide sequence ID" value="NZ_DAWDAH010000004.1"/>
</dbReference>
<evidence type="ECO:0000256" key="3">
    <source>
        <dbReference type="ARBA" id="ARBA00022989"/>
    </source>
</evidence>
<evidence type="ECO:0000256" key="5">
    <source>
        <dbReference type="SAM" id="Phobius"/>
    </source>
</evidence>
<feature type="transmembrane region" description="Helical" evidence="5">
    <location>
        <begin position="147"/>
        <end position="172"/>
    </location>
</feature>
<evidence type="ECO:0000256" key="1">
    <source>
        <dbReference type="ARBA" id="ARBA00004141"/>
    </source>
</evidence>
<accession>A0ABV1BXP8</accession>
<keyword evidence="2 5" id="KW-0812">Transmembrane</keyword>
<keyword evidence="3 5" id="KW-1133">Transmembrane helix</keyword>
<evidence type="ECO:0000313" key="7">
    <source>
        <dbReference type="Proteomes" id="UP001442364"/>
    </source>
</evidence>
<dbReference type="Proteomes" id="UP001442364">
    <property type="component" value="Unassembled WGS sequence"/>
</dbReference>
<reference evidence="6 7" key="1">
    <citation type="submission" date="2024-03" db="EMBL/GenBank/DDBJ databases">
        <title>Human intestinal bacterial collection.</title>
        <authorList>
            <person name="Pauvert C."/>
            <person name="Hitch T.C.A."/>
            <person name="Clavel T."/>
        </authorList>
    </citation>
    <scope>NUCLEOTIDE SEQUENCE [LARGE SCALE GENOMIC DNA]</scope>
    <source>
        <strain evidence="6 7">CLA-AA-H255</strain>
    </source>
</reference>
<comment type="caution">
    <text evidence="6">The sequence shown here is derived from an EMBL/GenBank/DDBJ whole genome shotgun (WGS) entry which is preliminary data.</text>
</comment>
<keyword evidence="7" id="KW-1185">Reference proteome</keyword>
<protein>
    <submittedName>
        <fullName evidence="6">CvpA family protein</fullName>
    </submittedName>
</protein>
<dbReference type="Pfam" id="PF02674">
    <property type="entry name" value="Colicin_V"/>
    <property type="match status" value="1"/>
</dbReference>